<evidence type="ECO:0000256" key="7">
    <source>
        <dbReference type="ARBA" id="ARBA00023237"/>
    </source>
</evidence>
<name>A0ABV8NMJ7_9SPHI</name>
<feature type="domain" description="TonB-dependent receptor plug" evidence="12">
    <location>
        <begin position="226"/>
        <end position="347"/>
    </location>
</feature>
<evidence type="ECO:0000259" key="12">
    <source>
        <dbReference type="Pfam" id="PF07715"/>
    </source>
</evidence>
<dbReference type="Gene3D" id="2.170.130.10">
    <property type="entry name" value="TonB-dependent receptor, plug domain"/>
    <property type="match status" value="1"/>
</dbReference>
<evidence type="ECO:0000256" key="9">
    <source>
        <dbReference type="RuleBase" id="RU003357"/>
    </source>
</evidence>
<keyword evidence="10" id="KW-1133">Transmembrane helix</keyword>
<keyword evidence="14" id="KW-1185">Reference proteome</keyword>
<dbReference type="Pfam" id="PF07715">
    <property type="entry name" value="Plug"/>
    <property type="match status" value="1"/>
</dbReference>
<dbReference type="EMBL" id="JBHSBY010000038">
    <property type="protein sequence ID" value="MFC4196792.1"/>
    <property type="molecule type" value="Genomic_DNA"/>
</dbReference>
<dbReference type="InterPro" id="IPR000531">
    <property type="entry name" value="Beta-barrel_TonB"/>
</dbReference>
<feature type="domain" description="TonB-dependent receptor-like beta-barrel" evidence="11">
    <location>
        <begin position="526"/>
        <end position="898"/>
    </location>
</feature>
<keyword evidence="4 8" id="KW-0812">Transmembrane</keyword>
<dbReference type="SUPFAM" id="SSF49464">
    <property type="entry name" value="Carboxypeptidase regulatory domain-like"/>
    <property type="match status" value="1"/>
</dbReference>
<keyword evidence="3 8" id="KW-1134">Transmembrane beta strand</keyword>
<dbReference type="InterPro" id="IPR039426">
    <property type="entry name" value="TonB-dep_rcpt-like"/>
</dbReference>
<keyword evidence="7 8" id="KW-0998">Cell outer membrane</keyword>
<feature type="transmembrane region" description="Helical" evidence="10">
    <location>
        <begin position="21"/>
        <end position="43"/>
    </location>
</feature>
<comment type="subcellular location">
    <subcellularLocation>
        <location evidence="1 8">Cell outer membrane</location>
        <topology evidence="1 8">Multi-pass membrane protein</topology>
    </subcellularLocation>
</comment>
<evidence type="ECO:0000256" key="10">
    <source>
        <dbReference type="SAM" id="Phobius"/>
    </source>
</evidence>
<dbReference type="Proteomes" id="UP001595792">
    <property type="component" value="Unassembled WGS sequence"/>
</dbReference>
<comment type="caution">
    <text evidence="13">The sequence shown here is derived from an EMBL/GenBank/DDBJ whole genome shotgun (WGS) entry which is preliminary data.</text>
</comment>
<evidence type="ECO:0000259" key="11">
    <source>
        <dbReference type="Pfam" id="PF00593"/>
    </source>
</evidence>
<keyword evidence="6 8" id="KW-0472">Membrane</keyword>
<evidence type="ECO:0000256" key="2">
    <source>
        <dbReference type="ARBA" id="ARBA00022448"/>
    </source>
</evidence>
<evidence type="ECO:0000256" key="1">
    <source>
        <dbReference type="ARBA" id="ARBA00004571"/>
    </source>
</evidence>
<dbReference type="Gene3D" id="2.40.170.20">
    <property type="entry name" value="TonB-dependent receptor, beta-barrel domain"/>
    <property type="match status" value="1"/>
</dbReference>
<dbReference type="Gene3D" id="2.60.40.1120">
    <property type="entry name" value="Carboxypeptidase-like, regulatory domain"/>
    <property type="match status" value="1"/>
</dbReference>
<keyword evidence="2 8" id="KW-0813">Transport</keyword>
<dbReference type="InterPro" id="IPR008969">
    <property type="entry name" value="CarboxyPept-like_regulatory"/>
</dbReference>
<evidence type="ECO:0000313" key="13">
    <source>
        <dbReference type="EMBL" id="MFC4196792.1"/>
    </source>
</evidence>
<accession>A0ABV8NMJ7</accession>
<protein>
    <submittedName>
        <fullName evidence="13">SusC/RagA family TonB-linked outer membrane protein</fullName>
    </submittedName>
</protein>
<dbReference type="Pfam" id="PF00593">
    <property type="entry name" value="TonB_dep_Rec_b-barrel"/>
    <property type="match status" value="1"/>
</dbReference>
<reference evidence="14" key="1">
    <citation type="journal article" date="2019" name="Int. J. Syst. Evol. Microbiol.">
        <title>The Global Catalogue of Microorganisms (GCM) 10K type strain sequencing project: providing services to taxonomists for standard genome sequencing and annotation.</title>
        <authorList>
            <consortium name="The Broad Institute Genomics Platform"/>
            <consortium name="The Broad Institute Genome Sequencing Center for Infectious Disease"/>
            <person name="Wu L."/>
            <person name="Ma J."/>
        </authorList>
    </citation>
    <scope>NUCLEOTIDE SEQUENCE [LARGE SCALE GENOMIC DNA]</scope>
    <source>
        <strain evidence="14">CCM 8689</strain>
    </source>
</reference>
<evidence type="ECO:0000256" key="3">
    <source>
        <dbReference type="ARBA" id="ARBA00022452"/>
    </source>
</evidence>
<gene>
    <name evidence="13" type="ORF">ACFOUY_08790</name>
</gene>
<evidence type="ECO:0000256" key="6">
    <source>
        <dbReference type="ARBA" id="ARBA00023136"/>
    </source>
</evidence>
<proteinExistence type="inferred from homology"/>
<dbReference type="InterPro" id="IPR012910">
    <property type="entry name" value="Plug_dom"/>
</dbReference>
<dbReference type="RefSeq" id="WP_378960133.1">
    <property type="nucleotide sequence ID" value="NZ_JBHRXC010000016.1"/>
</dbReference>
<sequence>MKIYAFNLGVRCDRLPPKLLLIMKLVIIIMTFCLTQVSAAGFAQKINFTKKGATLKETFSQIRKQTGYLIFYSNGNINENDKLDADFKNLDVLQVLDKIATDKSLDYSIDKNNIIIRSKIPNVLDRLLEQFSDIDIQSRVVGENGTALAGATITVKGKKRTTTTNENGYFILNSVDERATIVVSYLGYTTLELNASNINETILMQMSSSKLDEVKVTTAYGIERNKKELGYSVAKVSGDELTKANSGTILSGLVGKVSGLNITAQSSEMSPNMRILLRGIRSFGQSSNNQPLFVFNGAPLSFGSDGDAGQRSVEFINNLNPADIEEVTVLKGANGTAMYGPEGVNGVILINTKKVKQGDLNINARVNTSYQRMDFRQRSDQHTFGVGDDFDFLNGKAVSNWGPAYNGSLLAIGYPDQNGQYQKVPYSYLNDKYDFFNVARTVRTNVSIAQGDQNSSMYLGLGHNGQTGMLPGDKQDQTTLFFNSVRKIGRSADFQFNINYARTTSDRGADVTGQVLTLPSFIPLLSYQDYKNSYWGGINNYWSGVSPYTSLDIARQKGTDNVFTGSLTANVKILSWLTLKDQISMNYLGKNQKKNIEPLNYAEYARADPFKRYDGLPQTEDYLVSAYGVNNDLLLSALHKTGDFVLRGNLGTTVRDNFEKQLKNKSILSIPIYSQIFVRSDYGIGSEELTRQTRSISALGNVSVGYKDKLFLELTGRNEWDSKRAKVARGEDVYFGLNSSIVLKELVPYLKKQEWISSLRLRLSATRTANMNIEPNQSERILKLVFPYPITDPNTAKTVLGYTLVKNPNPLIKPERVFSQEYGTEMGFFDNRINFDAVYYRQINNGVIMAVGVPAWSGYPDLDNAGSLRNTGWEFDLGLNPLVDIGSDISISLTGRFSINNNKVLKVSDIYNGTFITRDPGGKTYYAREGYSAFEFPVLDFLRDPEGRVIVDKSSGMPSVDYQHPKIMGRTLPVYQGGLTLNFTYKNFTLSSQADYSAGNDHAFDPSLISNGISKLTLLNNRQPFIFPNSVIQDLTGHYVENTTIATANAGKELFSKFADATIHSIASASYWKIREIALQYQMSLKSKWVKKLAASIYARDLFSFYPSSNIYGDPVASSGPGLKSQIQGLGERSQAQTNNISGGSSDNNVAPGTIIYGFTFGISF</sequence>
<evidence type="ECO:0000256" key="4">
    <source>
        <dbReference type="ARBA" id="ARBA00022692"/>
    </source>
</evidence>
<comment type="similarity">
    <text evidence="8 9">Belongs to the TonB-dependent receptor family.</text>
</comment>
<keyword evidence="5 9" id="KW-0798">TonB box</keyword>
<dbReference type="PROSITE" id="PS52016">
    <property type="entry name" value="TONB_DEPENDENT_REC_3"/>
    <property type="match status" value="1"/>
</dbReference>
<organism evidence="13 14">
    <name type="scientific">Pedobacter jamesrossensis</name>
    <dbReference type="NCBI Taxonomy" id="1908238"/>
    <lineage>
        <taxon>Bacteria</taxon>
        <taxon>Pseudomonadati</taxon>
        <taxon>Bacteroidota</taxon>
        <taxon>Sphingobacteriia</taxon>
        <taxon>Sphingobacteriales</taxon>
        <taxon>Sphingobacteriaceae</taxon>
        <taxon>Pedobacter</taxon>
    </lineage>
</organism>
<dbReference type="InterPro" id="IPR037066">
    <property type="entry name" value="Plug_dom_sf"/>
</dbReference>
<dbReference type="Pfam" id="PF13715">
    <property type="entry name" value="CarbopepD_reg_2"/>
    <property type="match status" value="1"/>
</dbReference>
<evidence type="ECO:0000313" key="14">
    <source>
        <dbReference type="Proteomes" id="UP001595792"/>
    </source>
</evidence>
<dbReference type="InterPro" id="IPR036942">
    <property type="entry name" value="Beta-barrel_TonB_sf"/>
</dbReference>
<dbReference type="NCBIfam" id="TIGR04056">
    <property type="entry name" value="OMP_RagA_SusC"/>
    <property type="match status" value="1"/>
</dbReference>
<dbReference type="SUPFAM" id="SSF56935">
    <property type="entry name" value="Porins"/>
    <property type="match status" value="1"/>
</dbReference>
<dbReference type="InterPro" id="IPR023996">
    <property type="entry name" value="TonB-dep_OMP_SusC/RagA"/>
</dbReference>
<evidence type="ECO:0000256" key="5">
    <source>
        <dbReference type="ARBA" id="ARBA00023077"/>
    </source>
</evidence>
<evidence type="ECO:0000256" key="8">
    <source>
        <dbReference type="PROSITE-ProRule" id="PRU01360"/>
    </source>
</evidence>